<protein>
    <submittedName>
        <fullName evidence="1">Uncharacterized protein</fullName>
    </submittedName>
</protein>
<organism evidence="1 2">
    <name type="scientific">Leptospira interrogans str. FPW1039</name>
    <dbReference type="NCBI Taxonomy" id="1193040"/>
    <lineage>
        <taxon>Bacteria</taxon>
        <taxon>Pseudomonadati</taxon>
        <taxon>Spirochaetota</taxon>
        <taxon>Spirochaetia</taxon>
        <taxon>Leptospirales</taxon>
        <taxon>Leptospiraceae</taxon>
        <taxon>Leptospira</taxon>
    </lineage>
</organism>
<dbReference type="EMBL" id="AKWR02000057">
    <property type="protein sequence ID" value="EMJ38005.1"/>
    <property type="molecule type" value="Genomic_DNA"/>
</dbReference>
<proteinExistence type="predicted"/>
<dbReference type="AlphaFoldDB" id="A0A0F6IIY0"/>
<gene>
    <name evidence="1" type="ORF">LEP1GSC079_1824</name>
</gene>
<sequence length="51" mass="5559">MNNEIESITIVFKDKTVVVLGIGSMRIINPDMVEQIQAAVEKVGVVTENSV</sequence>
<accession>A0A0F6IIY0</accession>
<reference evidence="1 2" key="1">
    <citation type="submission" date="2013-01" db="EMBL/GenBank/DDBJ databases">
        <authorList>
            <person name="Harkins D.M."/>
            <person name="Durkin A.S."/>
            <person name="Brinkac L.M."/>
            <person name="Haft D.H."/>
            <person name="Selengut J.D."/>
            <person name="Sanka R."/>
            <person name="DePew J."/>
            <person name="Purushe J."/>
            <person name="Peacock S.J."/>
            <person name="Thaipadungpanit J."/>
            <person name="Wuthiekanun V.W."/>
            <person name="Day N.P."/>
            <person name="Vinetz J.M."/>
            <person name="Sutton G.G."/>
            <person name="Nierman W.C."/>
            <person name="Fouts D.E."/>
        </authorList>
    </citation>
    <scope>NUCLEOTIDE SEQUENCE [LARGE SCALE GENOMIC DNA]</scope>
    <source>
        <strain evidence="1 2">FPW1039</strain>
    </source>
</reference>
<name>A0A0F6IIY0_LEPIR</name>
<evidence type="ECO:0000313" key="2">
    <source>
        <dbReference type="Proteomes" id="UP000012164"/>
    </source>
</evidence>
<evidence type="ECO:0000313" key="1">
    <source>
        <dbReference type="EMBL" id="EMJ38005.1"/>
    </source>
</evidence>
<dbReference type="Proteomes" id="UP000012164">
    <property type="component" value="Unassembled WGS sequence"/>
</dbReference>
<comment type="caution">
    <text evidence="1">The sequence shown here is derived from an EMBL/GenBank/DDBJ whole genome shotgun (WGS) entry which is preliminary data.</text>
</comment>